<comment type="similarity">
    <text evidence="2 12">Belongs to the ATPase protein 8 family.</text>
</comment>
<name>A0A6B9VWK0_9ORTH</name>
<keyword evidence="6 12" id="KW-0812">Transmembrane</keyword>
<keyword evidence="5 12" id="KW-0138">CF(0)</keyword>
<organism evidence="14">
    <name type="scientific">Dianemobius furumagiensis</name>
    <dbReference type="NCBI Taxonomy" id="2153487"/>
    <lineage>
        <taxon>Eukaryota</taxon>
        <taxon>Metazoa</taxon>
        <taxon>Ecdysozoa</taxon>
        <taxon>Arthropoda</taxon>
        <taxon>Hexapoda</taxon>
        <taxon>Insecta</taxon>
        <taxon>Pterygota</taxon>
        <taxon>Neoptera</taxon>
        <taxon>Polyneoptera</taxon>
        <taxon>Orthoptera</taxon>
        <taxon>Ensifera</taxon>
        <taxon>Gryllidea</taxon>
        <taxon>Grylloidea</taxon>
        <taxon>Trigonidiidae</taxon>
        <taxon>Nemobiinae</taxon>
        <taxon>Dianemobius</taxon>
    </lineage>
</organism>
<comment type="subunit">
    <text evidence="3">F-type ATPases have 2 components, CF(1) - the catalytic core - and CF(0) - the membrane proton channel.</text>
</comment>
<accession>A0A6B9VWK0</accession>
<evidence type="ECO:0000256" key="6">
    <source>
        <dbReference type="ARBA" id="ARBA00022692"/>
    </source>
</evidence>
<dbReference type="GO" id="GO:0015986">
    <property type="term" value="P:proton motive force-driven ATP synthesis"/>
    <property type="evidence" value="ECO:0007669"/>
    <property type="project" value="InterPro"/>
</dbReference>
<evidence type="ECO:0000256" key="4">
    <source>
        <dbReference type="ARBA" id="ARBA00022448"/>
    </source>
</evidence>
<keyword evidence="10 12" id="KW-0496">Mitochondrion</keyword>
<keyword evidence="11 13" id="KW-0472">Membrane</keyword>
<evidence type="ECO:0000256" key="1">
    <source>
        <dbReference type="ARBA" id="ARBA00004304"/>
    </source>
</evidence>
<geneLocation type="mitochondrion" evidence="14"/>
<evidence type="ECO:0000313" key="14">
    <source>
        <dbReference type="EMBL" id="QHQ73098.1"/>
    </source>
</evidence>
<comment type="subcellular location">
    <subcellularLocation>
        <location evidence="1 12">Mitochondrion membrane</location>
        <topology evidence="1 12">Single-pass membrane protein</topology>
    </subcellularLocation>
</comment>
<feature type="transmembrane region" description="Helical" evidence="13">
    <location>
        <begin position="12"/>
        <end position="36"/>
    </location>
</feature>
<evidence type="ECO:0000256" key="3">
    <source>
        <dbReference type="ARBA" id="ARBA00011291"/>
    </source>
</evidence>
<evidence type="ECO:0000256" key="2">
    <source>
        <dbReference type="ARBA" id="ARBA00008892"/>
    </source>
</evidence>
<dbReference type="Pfam" id="PF00895">
    <property type="entry name" value="ATP-synt_8"/>
    <property type="match status" value="1"/>
</dbReference>
<dbReference type="GO" id="GO:0015078">
    <property type="term" value="F:proton transmembrane transporter activity"/>
    <property type="evidence" value="ECO:0007669"/>
    <property type="project" value="InterPro"/>
</dbReference>
<dbReference type="EMBL" id="MK303551">
    <property type="protein sequence ID" value="QHQ73098.1"/>
    <property type="molecule type" value="Genomic_DNA"/>
</dbReference>
<proteinExistence type="inferred from homology"/>
<keyword evidence="8 13" id="KW-1133">Transmembrane helix</keyword>
<reference evidence="14" key="1">
    <citation type="journal article" date="2019" name="Sci. Rep.">
        <title>Mitochondrial genome characterization of the family Trigonidiidae (Orthoptera) reveals novel structural features and nad1 transcript ends.</title>
        <authorList>
            <person name="Ma C."/>
            <person name="Wang Y."/>
            <person name="Zhang L."/>
            <person name="Li J."/>
        </authorList>
    </citation>
    <scope>NUCLEOTIDE SEQUENCE</scope>
</reference>
<evidence type="ECO:0000256" key="13">
    <source>
        <dbReference type="SAM" id="Phobius"/>
    </source>
</evidence>
<dbReference type="AlphaFoldDB" id="A0A6B9VWK0"/>
<dbReference type="GeneID" id="43961041"/>
<evidence type="ECO:0000256" key="10">
    <source>
        <dbReference type="ARBA" id="ARBA00023128"/>
    </source>
</evidence>
<sequence length="53" mass="6685">MPQMSPMSWMTLMLFFILMFLVMIILNYFFINNLYLQNSPLMKKQKTWMNWKW</sequence>
<keyword evidence="4 12" id="KW-0813">Transport</keyword>
<evidence type="ECO:0000256" key="8">
    <source>
        <dbReference type="ARBA" id="ARBA00022989"/>
    </source>
</evidence>
<dbReference type="GO" id="GO:0031966">
    <property type="term" value="C:mitochondrial membrane"/>
    <property type="evidence" value="ECO:0007669"/>
    <property type="project" value="UniProtKB-SubCell"/>
</dbReference>
<dbReference type="GO" id="GO:0045259">
    <property type="term" value="C:proton-transporting ATP synthase complex"/>
    <property type="evidence" value="ECO:0007669"/>
    <property type="project" value="UniProtKB-KW"/>
</dbReference>
<evidence type="ECO:0000256" key="11">
    <source>
        <dbReference type="ARBA" id="ARBA00023136"/>
    </source>
</evidence>
<evidence type="ECO:0000256" key="5">
    <source>
        <dbReference type="ARBA" id="ARBA00022547"/>
    </source>
</evidence>
<evidence type="ECO:0000256" key="9">
    <source>
        <dbReference type="ARBA" id="ARBA00023065"/>
    </source>
</evidence>
<keyword evidence="9 12" id="KW-0406">Ion transport</keyword>
<gene>
    <name evidence="14" type="primary">atp8</name>
</gene>
<evidence type="ECO:0000256" key="7">
    <source>
        <dbReference type="ARBA" id="ARBA00022781"/>
    </source>
</evidence>
<keyword evidence="7 12" id="KW-0375">Hydrogen ion transport</keyword>
<evidence type="ECO:0000256" key="12">
    <source>
        <dbReference type="RuleBase" id="RU003661"/>
    </source>
</evidence>
<protein>
    <recommendedName>
        <fullName evidence="12">ATP synthase complex subunit 8</fullName>
    </recommendedName>
</protein>
<dbReference type="RefSeq" id="YP_009725901.1">
    <property type="nucleotide sequence ID" value="NC_045847.1"/>
</dbReference>
<dbReference type="InterPro" id="IPR001421">
    <property type="entry name" value="ATP8_metazoa"/>
</dbReference>